<keyword evidence="5" id="KW-0812">Transmembrane</keyword>
<dbReference type="Pfam" id="PF08031">
    <property type="entry name" value="BBE"/>
    <property type="match status" value="1"/>
</dbReference>
<evidence type="ECO:0000256" key="1">
    <source>
        <dbReference type="ARBA" id="ARBA00004141"/>
    </source>
</evidence>
<feature type="signal peptide" evidence="6">
    <location>
        <begin position="1"/>
        <end position="19"/>
    </location>
</feature>
<feature type="transmembrane region" description="Helical" evidence="5">
    <location>
        <begin position="726"/>
        <end position="748"/>
    </location>
</feature>
<feature type="transmembrane region" description="Helical" evidence="5">
    <location>
        <begin position="669"/>
        <end position="692"/>
    </location>
</feature>
<feature type="compositionally biased region" description="Basic and acidic residues" evidence="4">
    <location>
        <begin position="1172"/>
        <end position="1184"/>
    </location>
</feature>
<keyword evidence="5" id="KW-0472">Membrane</keyword>
<dbReference type="Pfam" id="PF07690">
    <property type="entry name" value="MFS_1"/>
    <property type="match status" value="1"/>
</dbReference>
<feature type="transmembrane region" description="Helical" evidence="5">
    <location>
        <begin position="821"/>
        <end position="843"/>
    </location>
</feature>
<comment type="subcellular location">
    <subcellularLocation>
        <location evidence="1">Membrane</location>
        <topology evidence="1">Multi-pass membrane protein</topology>
    </subcellularLocation>
</comment>
<dbReference type="GO" id="GO:0022857">
    <property type="term" value="F:transmembrane transporter activity"/>
    <property type="evidence" value="ECO:0007669"/>
    <property type="project" value="InterPro"/>
</dbReference>
<sequence length="1184" mass="128542">MAIPFLRLVCALVLPTALAQITVRDAPEPSAEATTVDALDFSDAAEVQSATFRGVNVGCKCYPGESCWPSKTKWDNFNRTVDGQLRVHIPPGASCHNTFDGPLGTVNTYDAAKCAEATNNWASEQWTVSQPAAALWTYFTNDTCVPTQNPTDKCTLGYYGVYVIMATKPQHVKAGIDFARQNNLRLIVRNTGHDFIGRSTGYGSLVINTHSFQQVNWINSYSGPGSYRGGAGTIGAGVQGETILSKGHARNPPLVVVTGECPTVGIAGGFIQGGGHGPWTTLKGFSADNVLSFEAITASGAYVTANERQNSDLFWALKGGGPASFAVILSVTMKTFPDIPSAGATLYINSTHTVDSDLWWNGTSIFHKWSNHFVDNGLYVYFEIFPFTFRVRPFVGIGKTKAQLQNIVQPFLDELTSRGVPFDFSIKDFPTFYDLYVDLFEPEASGSSALTGGWMFNHEDVATNNDGIIEAFKTVLSPRPDLFGFVIGHLFNPGYGAPKSNSATHPSWRNATDFVITVLPVPAGASLTQKADLQNVLTNTIDDALRQASKSGCTYVNEADPYQPNWQSHFWGSEYPKLKALRKKWDPLGIFYAVSTPGTEDWEVIQDDATECTPLLGGSQRTHHGAGTSSPMAKDRQLLPHAQESHTYGLWNLIVRLRKLFKVHVEKRILFAGFLITLSFSFTQVPIFYAFYLMECDVFYDNNPPYQGPGDRCSRNEIAAGTATQYSILGMSTTFCGTINLFVAGWMAKRFGPRAALMVQTFVPAIRVATQVLGVLAGGQAGIIIFQCTQLITIIGGPVGYILIANIIAGELVAPLRRTAVFGMLQGCIMLGQGVGYLTGGMIGDTWGIRRPFEVAFFSFLLSTLYVRVALPYITVDSPSNGSKPESKGIAGFLSPLRVLMPQRILLPSGVLAKHYGVLFLCAGVFLGVLATGYAPLLIQMYATAVFGFQQGDNGWLMSGFAMMRAAFLIFLFPSIINKGRRWYLTREQQVVNEETEGCQTARLATNPEELEAPVGSLAEEEPVGSAEAKEDEGTAFDLFFLRISLVVDGVLTMCAAFATQSWHIYLAAFLLPFASGSAPAAKGVMTEMCSESKRADALNALTLVENIARLATQGLFGFVFAALAQIGKPHLTFFANAAIAFLASGVLLLSRFPPGGSRLMENGDDGVYSAEHQEPAPHEPERD</sequence>
<keyword evidence="5" id="KW-1133">Transmembrane helix</keyword>
<dbReference type="PANTHER" id="PTHR13878">
    <property type="entry name" value="GULONOLACTONE OXIDASE"/>
    <property type="match status" value="1"/>
</dbReference>
<feature type="transmembrane region" description="Helical" evidence="5">
    <location>
        <begin position="1134"/>
        <end position="1151"/>
    </location>
</feature>
<dbReference type="Pfam" id="PF01565">
    <property type="entry name" value="FAD_binding_4"/>
    <property type="match status" value="1"/>
</dbReference>
<organism evidence="8 9">
    <name type="scientific">Corynascus novoguineensis</name>
    <dbReference type="NCBI Taxonomy" id="1126955"/>
    <lineage>
        <taxon>Eukaryota</taxon>
        <taxon>Fungi</taxon>
        <taxon>Dikarya</taxon>
        <taxon>Ascomycota</taxon>
        <taxon>Pezizomycotina</taxon>
        <taxon>Sordariomycetes</taxon>
        <taxon>Sordariomycetidae</taxon>
        <taxon>Sordariales</taxon>
        <taxon>Chaetomiaceae</taxon>
        <taxon>Corynascus</taxon>
    </lineage>
</organism>
<protein>
    <submittedName>
        <fullName evidence="8">6-hydroxy-D-nicotine oxidase</fullName>
    </submittedName>
</protein>
<evidence type="ECO:0000256" key="4">
    <source>
        <dbReference type="SAM" id="MobiDB-lite"/>
    </source>
</evidence>
<evidence type="ECO:0000256" key="2">
    <source>
        <dbReference type="ARBA" id="ARBA00005466"/>
    </source>
</evidence>
<dbReference type="GO" id="GO:0016020">
    <property type="term" value="C:membrane"/>
    <property type="evidence" value="ECO:0007669"/>
    <property type="project" value="UniProtKB-SubCell"/>
</dbReference>
<comment type="similarity">
    <text evidence="2">Belongs to the oxygen-dependent FAD-linked oxidoreductase family.</text>
</comment>
<dbReference type="Gene3D" id="1.20.1250.20">
    <property type="entry name" value="MFS general substrate transporter like domains"/>
    <property type="match status" value="2"/>
</dbReference>
<dbReference type="InterPro" id="IPR012951">
    <property type="entry name" value="BBE"/>
</dbReference>
<feature type="transmembrane region" description="Helical" evidence="5">
    <location>
        <begin position="783"/>
        <end position="809"/>
    </location>
</feature>
<evidence type="ECO:0000259" key="7">
    <source>
        <dbReference type="PROSITE" id="PS51387"/>
    </source>
</evidence>
<name>A0AAN7CN19_9PEZI</name>
<dbReference type="Proteomes" id="UP001303647">
    <property type="component" value="Unassembled WGS sequence"/>
</dbReference>
<dbReference type="InterPro" id="IPR011701">
    <property type="entry name" value="MFS"/>
</dbReference>
<dbReference type="Gene3D" id="3.30.465.10">
    <property type="match status" value="2"/>
</dbReference>
<proteinExistence type="inferred from homology"/>
<comment type="caution">
    <text evidence="8">The sequence shown here is derived from an EMBL/GenBank/DDBJ whole genome shotgun (WGS) entry which is preliminary data.</text>
</comment>
<feature type="transmembrane region" description="Helical" evidence="5">
    <location>
        <begin position="918"/>
        <end position="943"/>
    </location>
</feature>
<evidence type="ECO:0000256" key="3">
    <source>
        <dbReference type="ARBA" id="ARBA00023002"/>
    </source>
</evidence>
<dbReference type="SUPFAM" id="SSF103473">
    <property type="entry name" value="MFS general substrate transporter"/>
    <property type="match status" value="2"/>
</dbReference>
<feature type="transmembrane region" description="Helical" evidence="5">
    <location>
        <begin position="755"/>
        <end position="777"/>
    </location>
</feature>
<dbReference type="AlphaFoldDB" id="A0AAN7CN19"/>
<gene>
    <name evidence="8" type="ORF">C7999DRAFT_43351</name>
</gene>
<dbReference type="InterPro" id="IPR016169">
    <property type="entry name" value="FAD-bd_PCMH_sub2"/>
</dbReference>
<feature type="domain" description="FAD-binding PCMH-type" evidence="7">
    <location>
        <begin position="156"/>
        <end position="338"/>
    </location>
</feature>
<keyword evidence="9" id="KW-1185">Reference proteome</keyword>
<reference evidence="8" key="1">
    <citation type="journal article" date="2023" name="Mol. Phylogenet. Evol.">
        <title>Genome-scale phylogeny and comparative genomics of the fungal order Sordariales.</title>
        <authorList>
            <person name="Hensen N."/>
            <person name="Bonometti L."/>
            <person name="Westerberg I."/>
            <person name="Brannstrom I.O."/>
            <person name="Guillou S."/>
            <person name="Cros-Aarteil S."/>
            <person name="Calhoun S."/>
            <person name="Haridas S."/>
            <person name="Kuo A."/>
            <person name="Mondo S."/>
            <person name="Pangilinan J."/>
            <person name="Riley R."/>
            <person name="LaButti K."/>
            <person name="Andreopoulos B."/>
            <person name="Lipzen A."/>
            <person name="Chen C."/>
            <person name="Yan M."/>
            <person name="Daum C."/>
            <person name="Ng V."/>
            <person name="Clum A."/>
            <person name="Steindorff A."/>
            <person name="Ohm R.A."/>
            <person name="Martin F."/>
            <person name="Silar P."/>
            <person name="Natvig D.O."/>
            <person name="Lalanne C."/>
            <person name="Gautier V."/>
            <person name="Ament-Velasquez S.L."/>
            <person name="Kruys A."/>
            <person name="Hutchinson M.I."/>
            <person name="Powell A.J."/>
            <person name="Barry K."/>
            <person name="Miller A.N."/>
            <person name="Grigoriev I.V."/>
            <person name="Debuchy R."/>
            <person name="Gladieux P."/>
            <person name="Hiltunen Thoren M."/>
            <person name="Johannesson H."/>
        </authorList>
    </citation>
    <scope>NUCLEOTIDE SEQUENCE</scope>
    <source>
        <strain evidence="8">CBS 359.72</strain>
    </source>
</reference>
<dbReference type="EMBL" id="MU857712">
    <property type="protein sequence ID" value="KAK4245100.1"/>
    <property type="molecule type" value="Genomic_DNA"/>
</dbReference>
<feature type="transmembrane region" description="Helical" evidence="5">
    <location>
        <begin position="1107"/>
        <end position="1128"/>
    </location>
</feature>
<feature type="transmembrane region" description="Helical" evidence="5">
    <location>
        <begin position="1040"/>
        <end position="1059"/>
    </location>
</feature>
<dbReference type="InterPro" id="IPR006094">
    <property type="entry name" value="Oxid_FAD_bind_N"/>
</dbReference>
<reference evidence="8" key="2">
    <citation type="submission" date="2023-05" db="EMBL/GenBank/DDBJ databases">
        <authorList>
            <consortium name="Lawrence Berkeley National Laboratory"/>
            <person name="Steindorff A."/>
            <person name="Hensen N."/>
            <person name="Bonometti L."/>
            <person name="Westerberg I."/>
            <person name="Brannstrom I.O."/>
            <person name="Guillou S."/>
            <person name="Cros-Aarteil S."/>
            <person name="Calhoun S."/>
            <person name="Haridas S."/>
            <person name="Kuo A."/>
            <person name="Mondo S."/>
            <person name="Pangilinan J."/>
            <person name="Riley R."/>
            <person name="Labutti K."/>
            <person name="Andreopoulos B."/>
            <person name="Lipzen A."/>
            <person name="Chen C."/>
            <person name="Yanf M."/>
            <person name="Daum C."/>
            <person name="Ng V."/>
            <person name="Clum A."/>
            <person name="Ohm R."/>
            <person name="Martin F."/>
            <person name="Silar P."/>
            <person name="Natvig D."/>
            <person name="Lalanne C."/>
            <person name="Gautier V."/>
            <person name="Ament-Velasquez S.L."/>
            <person name="Kruys A."/>
            <person name="Hutchinson M.I."/>
            <person name="Powell A.J."/>
            <person name="Barry K."/>
            <person name="Miller A.N."/>
            <person name="Grigoriev I.V."/>
            <person name="Debuchy R."/>
            <person name="Gladieux P."/>
            <person name="Thoren M.H."/>
            <person name="Johannesson H."/>
        </authorList>
    </citation>
    <scope>NUCLEOTIDE SEQUENCE</scope>
    <source>
        <strain evidence="8">CBS 359.72</strain>
    </source>
</reference>
<feature type="region of interest" description="Disordered" evidence="4">
    <location>
        <begin position="1163"/>
        <end position="1184"/>
    </location>
</feature>
<dbReference type="InterPro" id="IPR016166">
    <property type="entry name" value="FAD-bd_PCMH"/>
</dbReference>
<dbReference type="PROSITE" id="PS51387">
    <property type="entry name" value="FAD_PCMH"/>
    <property type="match status" value="1"/>
</dbReference>
<evidence type="ECO:0000313" key="8">
    <source>
        <dbReference type="EMBL" id="KAK4245100.1"/>
    </source>
</evidence>
<keyword evidence="6" id="KW-0732">Signal</keyword>
<keyword evidence="3" id="KW-0560">Oxidoreductase</keyword>
<dbReference type="InterPro" id="IPR036259">
    <property type="entry name" value="MFS_trans_sf"/>
</dbReference>
<accession>A0AAN7CN19</accession>
<dbReference type="InterPro" id="IPR050432">
    <property type="entry name" value="FAD-linked_Oxidoreductases_BP"/>
</dbReference>
<dbReference type="GO" id="GO:0016491">
    <property type="term" value="F:oxidoreductase activity"/>
    <property type="evidence" value="ECO:0007669"/>
    <property type="project" value="UniProtKB-KW"/>
</dbReference>
<feature type="transmembrane region" description="Helical" evidence="5">
    <location>
        <begin position="1065"/>
        <end position="1086"/>
    </location>
</feature>
<feature type="transmembrane region" description="Helical" evidence="5">
    <location>
        <begin position="955"/>
        <end position="977"/>
    </location>
</feature>
<dbReference type="PANTHER" id="PTHR13878:SF97">
    <property type="entry name" value="ISOAMYL ALCOHOL OXIDASE"/>
    <property type="match status" value="1"/>
</dbReference>
<evidence type="ECO:0000256" key="6">
    <source>
        <dbReference type="SAM" id="SignalP"/>
    </source>
</evidence>
<dbReference type="SUPFAM" id="SSF56176">
    <property type="entry name" value="FAD-binding/transporter-associated domain-like"/>
    <property type="match status" value="1"/>
</dbReference>
<evidence type="ECO:0000256" key="5">
    <source>
        <dbReference type="SAM" id="Phobius"/>
    </source>
</evidence>
<evidence type="ECO:0000313" key="9">
    <source>
        <dbReference type="Proteomes" id="UP001303647"/>
    </source>
</evidence>
<feature type="chain" id="PRO_5042941955" evidence="6">
    <location>
        <begin position="20"/>
        <end position="1184"/>
    </location>
</feature>
<dbReference type="GO" id="GO:0071949">
    <property type="term" value="F:FAD binding"/>
    <property type="evidence" value="ECO:0007669"/>
    <property type="project" value="InterPro"/>
</dbReference>
<dbReference type="InterPro" id="IPR036318">
    <property type="entry name" value="FAD-bd_PCMH-like_sf"/>
</dbReference>